<gene>
    <name evidence="3" type="ORF">TVAG_039850</name>
</gene>
<feature type="region of interest" description="Disordered" evidence="1">
    <location>
        <begin position="876"/>
        <end position="921"/>
    </location>
</feature>
<protein>
    <recommendedName>
        <fullName evidence="2">WDHD1/CFT4 second beta-propeller domain-containing protein</fullName>
    </recommendedName>
</protein>
<evidence type="ECO:0000313" key="3">
    <source>
        <dbReference type="EMBL" id="EAY04933.1"/>
    </source>
</evidence>
<sequence length="1057" mass="119804">MSFRELEQPVHFGCVREVLSDPYGNMIITIGQDDGRIQRLNETDLSDAANTNLEKISEDILQSASFCSDHKSIICGGTSKVLYKVDWPEIQTIHNILTLPESITFISCSGKGNNVLVCCQNNQYFVIDHTSGTIIYENTAPSEILWAKMSHDGQYYSIYTQSQKLHVFSLNNNANIFEKEINCPPTSLSWGYPAYLLFSSESESSKFSILDVNHQTEDIITISDMSTPIKFLSLSPRDYITAIDSESNIFIFKRPQTLNNSNQTIKSQFYMKSSITGIKCINWCLSSIIGGNEDGTIFKIEFSELSDIQTPAGEDIEEVVTQDFISDNEDKDKIEEKNENKKEKKNSKIDAFGSLKTSMKDTDTVQKKKMAKSKSHAKQQKLDLVPIQKTIKNPKPLEKSNSDDESHVSSLAPLIEEEYSNQSKGFLSDSDNEKNSENNNEQKVTENTSKPQDFLESESDEENSQKVPPNSENRTVDNSEHVYEPPPPLPSDESDFEQKKNDETKKNYVETLTRQFMPGCVNVDNDDEDRIVCFNSTAVAIQGMKDFAEKSVKLLRPDSIMPFAEIDGHDTINAQFVSIYGQNVIICSSTSYVLRVYSDDGQTILNEAKGNLDFGESAVLVAAGSSFFAIATSLNRFHILDTVGVVLASIELDNRPITMAAFDELLVIVTGSLHKFEIFHVESRKSIAKSLLAGKQPLKWIGFDAETKECFIQSGDNYIFKLTENFGTFWSPVLDLNNELQGNETFYTAYVENGYIYGYIIKEGEKVPNTIPLPSLVTLRTSPITIIPINSPLSCRNPDAAAILERFRDCLVERKYLQAVQVIQLTDDEEVHRRALEFAVMRGENTIINRLEDFINTPKEKPFIFRDKRIKKCELKRLKPPPTNDENEEEEEEKNENQIEKMKEKPKNDKPRESQRSTIFDIQVKKKRIDSDEELLDDLENVPESLKAPKKQTKTKAKSKQTDEQKKTKKTKKSKDDEKQKEEPKKKKRTKKQRLADDSSSSSDEEKEVEEVEKENEKDKAKKKKSTDKPKKKQTKRKLVGSTKPTGISSLASFGFS</sequence>
<feature type="region of interest" description="Disordered" evidence="1">
    <location>
        <begin position="933"/>
        <end position="1057"/>
    </location>
</feature>
<dbReference type="Gene3D" id="2.130.10.10">
    <property type="entry name" value="YVTN repeat-like/Quinoprotein amine dehydrogenase"/>
    <property type="match status" value="1"/>
</dbReference>
<dbReference type="InterPro" id="IPR022100">
    <property type="entry name" value="WDHD1/CFT4_beta-prop_2nd"/>
</dbReference>
<dbReference type="SUPFAM" id="SSF69322">
    <property type="entry name" value="Tricorn protease domain 2"/>
    <property type="match status" value="1"/>
</dbReference>
<dbReference type="STRING" id="5722.A2EQV9"/>
<feature type="compositionally biased region" description="Acidic residues" evidence="1">
    <location>
        <begin position="885"/>
        <end position="894"/>
    </location>
</feature>
<dbReference type="VEuPathDB" id="TrichDB:TVAG_039850"/>
<dbReference type="AlphaFoldDB" id="A2EQV9"/>
<feature type="compositionally biased region" description="Basic and acidic residues" evidence="1">
    <location>
        <begin position="395"/>
        <end position="407"/>
    </location>
</feature>
<dbReference type="PANTHER" id="PTHR19932">
    <property type="entry name" value="WD REPEAT AND HMG-BOX DNA BINDING PROTEIN"/>
    <property type="match status" value="1"/>
</dbReference>
<proteinExistence type="predicted"/>
<dbReference type="InParanoid" id="A2EQV9"/>
<dbReference type="GO" id="GO:0006261">
    <property type="term" value="P:DNA-templated DNA replication"/>
    <property type="evidence" value="ECO:0000318"/>
    <property type="project" value="GO_Central"/>
</dbReference>
<feature type="compositionally biased region" description="Acidic residues" evidence="1">
    <location>
        <begin position="1003"/>
        <end position="1014"/>
    </location>
</feature>
<feature type="compositionally biased region" description="Basic and acidic residues" evidence="1">
    <location>
        <begin position="328"/>
        <end position="347"/>
    </location>
</feature>
<feature type="compositionally biased region" description="Basic residues" evidence="1">
    <location>
        <begin position="948"/>
        <end position="959"/>
    </location>
</feature>
<dbReference type="VEuPathDB" id="TrichDB:TVAGG3_0693930"/>
<dbReference type="Pfam" id="PF12341">
    <property type="entry name" value="Mcl1_mid"/>
    <property type="match status" value="1"/>
</dbReference>
<dbReference type="GO" id="GO:0003682">
    <property type="term" value="F:chromatin binding"/>
    <property type="evidence" value="ECO:0000318"/>
    <property type="project" value="GO_Central"/>
</dbReference>
<name>A2EQV9_TRIV3</name>
<feature type="compositionally biased region" description="Basic and acidic residues" evidence="1">
    <location>
        <begin position="474"/>
        <end position="483"/>
    </location>
</feature>
<dbReference type="Proteomes" id="UP000001542">
    <property type="component" value="Unassembled WGS sequence"/>
</dbReference>
<accession>A2EQV9</accession>
<dbReference type="GO" id="GO:0006281">
    <property type="term" value="P:DNA repair"/>
    <property type="evidence" value="ECO:0000318"/>
    <property type="project" value="GO_Central"/>
</dbReference>
<dbReference type="SUPFAM" id="SSF101908">
    <property type="entry name" value="Putative isomerase YbhE"/>
    <property type="match status" value="1"/>
</dbReference>
<evidence type="ECO:0000313" key="4">
    <source>
        <dbReference type="Proteomes" id="UP000001542"/>
    </source>
</evidence>
<feature type="compositionally biased region" description="Basic and acidic residues" evidence="1">
    <location>
        <begin position="895"/>
        <end position="915"/>
    </location>
</feature>
<reference evidence="3" key="1">
    <citation type="submission" date="2006-10" db="EMBL/GenBank/DDBJ databases">
        <authorList>
            <person name="Amadeo P."/>
            <person name="Zhao Q."/>
            <person name="Wortman J."/>
            <person name="Fraser-Liggett C."/>
            <person name="Carlton J."/>
        </authorList>
    </citation>
    <scope>NUCLEOTIDE SEQUENCE</scope>
    <source>
        <strain evidence="3">G3</strain>
    </source>
</reference>
<dbReference type="SMR" id="A2EQV9"/>
<dbReference type="RefSeq" id="XP_001317156.1">
    <property type="nucleotide sequence ID" value="XM_001317121.1"/>
</dbReference>
<evidence type="ECO:0000256" key="1">
    <source>
        <dbReference type="SAM" id="MobiDB-lite"/>
    </source>
</evidence>
<dbReference type="GO" id="GO:0043596">
    <property type="term" value="C:nuclear replication fork"/>
    <property type="evidence" value="ECO:0000318"/>
    <property type="project" value="GO_Central"/>
</dbReference>
<reference evidence="3" key="2">
    <citation type="journal article" date="2007" name="Science">
        <title>Draft genome sequence of the sexually transmitted pathogen Trichomonas vaginalis.</title>
        <authorList>
            <person name="Carlton J.M."/>
            <person name="Hirt R.P."/>
            <person name="Silva J.C."/>
            <person name="Delcher A.L."/>
            <person name="Schatz M."/>
            <person name="Zhao Q."/>
            <person name="Wortman J.R."/>
            <person name="Bidwell S.L."/>
            <person name="Alsmark U.C.M."/>
            <person name="Besteiro S."/>
            <person name="Sicheritz-Ponten T."/>
            <person name="Noel C.J."/>
            <person name="Dacks J.B."/>
            <person name="Foster P.G."/>
            <person name="Simillion C."/>
            <person name="Van de Peer Y."/>
            <person name="Miranda-Saavedra D."/>
            <person name="Barton G.J."/>
            <person name="Westrop G.D."/>
            <person name="Mueller S."/>
            <person name="Dessi D."/>
            <person name="Fiori P.L."/>
            <person name="Ren Q."/>
            <person name="Paulsen I."/>
            <person name="Zhang H."/>
            <person name="Bastida-Corcuera F.D."/>
            <person name="Simoes-Barbosa A."/>
            <person name="Brown M.T."/>
            <person name="Hayes R.D."/>
            <person name="Mukherjee M."/>
            <person name="Okumura C.Y."/>
            <person name="Schneider R."/>
            <person name="Smith A.J."/>
            <person name="Vanacova S."/>
            <person name="Villalvazo M."/>
            <person name="Haas B.J."/>
            <person name="Pertea M."/>
            <person name="Feldblyum T.V."/>
            <person name="Utterback T.R."/>
            <person name="Shu C.L."/>
            <person name="Osoegawa K."/>
            <person name="de Jong P.J."/>
            <person name="Hrdy I."/>
            <person name="Horvathova L."/>
            <person name="Zubacova Z."/>
            <person name="Dolezal P."/>
            <person name="Malik S.B."/>
            <person name="Logsdon J.M. Jr."/>
            <person name="Henze K."/>
            <person name="Gupta A."/>
            <person name="Wang C.C."/>
            <person name="Dunne R.L."/>
            <person name="Upcroft J.A."/>
            <person name="Upcroft P."/>
            <person name="White O."/>
            <person name="Salzberg S.L."/>
            <person name="Tang P."/>
            <person name="Chiu C.-H."/>
            <person name="Lee Y.-S."/>
            <person name="Embley T.M."/>
            <person name="Coombs G.H."/>
            <person name="Mottram J.C."/>
            <person name="Tachezy J."/>
            <person name="Fraser-Liggett C.M."/>
            <person name="Johnson P.J."/>
        </authorList>
    </citation>
    <scope>NUCLEOTIDE SEQUENCE [LARGE SCALE GENOMIC DNA]</scope>
    <source>
        <strain evidence="3">G3</strain>
    </source>
</reference>
<feature type="compositionally biased region" description="Polar residues" evidence="1">
    <location>
        <begin position="1043"/>
        <end position="1057"/>
    </location>
</feature>
<dbReference type="EMBL" id="DS113461">
    <property type="protein sequence ID" value="EAY04933.1"/>
    <property type="molecule type" value="Genomic_DNA"/>
</dbReference>
<feature type="region of interest" description="Disordered" evidence="1">
    <location>
        <begin position="325"/>
        <end position="347"/>
    </location>
</feature>
<keyword evidence="4" id="KW-1185">Reference proteome</keyword>
<dbReference type="InterPro" id="IPR015943">
    <property type="entry name" value="WD40/YVTN_repeat-like_dom_sf"/>
</dbReference>
<feature type="region of interest" description="Disordered" evidence="1">
    <location>
        <begin position="360"/>
        <end position="501"/>
    </location>
</feature>
<feature type="domain" description="WDHD1/CFT4 second beta-propeller" evidence="2">
    <location>
        <begin position="611"/>
        <end position="780"/>
    </location>
</feature>
<organism evidence="3 4">
    <name type="scientific">Trichomonas vaginalis (strain ATCC PRA-98 / G3)</name>
    <dbReference type="NCBI Taxonomy" id="412133"/>
    <lineage>
        <taxon>Eukaryota</taxon>
        <taxon>Metamonada</taxon>
        <taxon>Parabasalia</taxon>
        <taxon>Trichomonadida</taxon>
        <taxon>Trichomonadidae</taxon>
        <taxon>Trichomonas</taxon>
    </lineage>
</organism>
<dbReference type="KEGG" id="tva:4762799"/>
<dbReference type="PANTHER" id="PTHR19932:SF10">
    <property type="entry name" value="WD REPEAT AND HMG-BOX DNA-BINDING PROTEIN 1"/>
    <property type="match status" value="1"/>
</dbReference>
<evidence type="ECO:0000259" key="2">
    <source>
        <dbReference type="Pfam" id="PF12341"/>
    </source>
</evidence>
<dbReference type="GO" id="GO:0000278">
    <property type="term" value="P:mitotic cell cycle"/>
    <property type="evidence" value="ECO:0000318"/>
    <property type="project" value="GO_Central"/>
</dbReference>
<feature type="compositionally biased region" description="Basic residues" evidence="1">
    <location>
        <begin position="367"/>
        <end position="379"/>
    </location>
</feature>
<feature type="compositionally biased region" description="Basic residues" evidence="1">
    <location>
        <begin position="1021"/>
        <end position="1039"/>
    </location>
</feature>
<feature type="compositionally biased region" description="Basic and acidic residues" evidence="1">
    <location>
        <begin position="974"/>
        <end position="985"/>
    </location>
</feature>